<reference evidence="9 10" key="1">
    <citation type="submission" date="2018-08" db="EMBL/GenBank/DDBJ databases">
        <title>Genomic investigation of the strawberry pathogen Phytophthora fragariae indicates pathogenicity is determined by transcriptional variation in three key races.</title>
        <authorList>
            <person name="Adams T.M."/>
            <person name="Armitage A.D."/>
            <person name="Sobczyk M.K."/>
            <person name="Bates H.J."/>
            <person name="Dunwell J.M."/>
            <person name="Nellist C.F."/>
            <person name="Harrison R.J."/>
        </authorList>
    </citation>
    <scope>NUCLEOTIDE SEQUENCE [LARGE SCALE GENOMIC DNA]</scope>
    <source>
        <strain evidence="8 11">A4</strain>
        <strain evidence="7 12">BC-1</strain>
        <strain evidence="6 10">NOV-27</strain>
        <strain evidence="5 13">NOV-5</strain>
        <strain evidence="4 14">NOV-71</strain>
        <strain evidence="1 9">NOV-9</strain>
        <strain evidence="3 16">ONT-3</strain>
        <strain evidence="2 15">SCRP245</strain>
    </source>
</reference>
<gene>
    <name evidence="8" type="ORF">PF001_g15734</name>
    <name evidence="7" type="ORF">PF002_g15567</name>
    <name evidence="6" type="ORF">PF005_g16412</name>
    <name evidence="5" type="ORF">PF006_g15507</name>
    <name evidence="4" type="ORF">PF007_g16231</name>
    <name evidence="1" type="ORF">PF009_g23454</name>
    <name evidence="3" type="ORF">PF010_g15939</name>
    <name evidence="2" type="ORF">PF011_g19419</name>
</gene>
<dbReference type="Proteomes" id="UP000488956">
    <property type="component" value="Unassembled WGS sequence"/>
</dbReference>
<sequence length="75" mass="8307">MRAKSLPNCEWRGGEAGKRLTLEILDAVGVKHAGAFRKRGFPAALERQEHAPAANGCLLSIRQTYDSRDANPIYR</sequence>
<dbReference type="AlphaFoldDB" id="A0A6A3T8Y9"/>
<keyword evidence="10" id="KW-1185">Reference proteome</keyword>
<name>A0A6A3T8Y9_9STRA</name>
<evidence type="ECO:0000313" key="1">
    <source>
        <dbReference type="EMBL" id="KAE8926354.1"/>
    </source>
</evidence>
<dbReference type="EMBL" id="QXGA01001028">
    <property type="protein sequence ID" value="KAE9131472.1"/>
    <property type="molecule type" value="Genomic_DNA"/>
</dbReference>
<evidence type="ECO:0000313" key="8">
    <source>
        <dbReference type="EMBL" id="KAE9298846.1"/>
    </source>
</evidence>
<evidence type="ECO:0000313" key="12">
    <source>
        <dbReference type="Proteomes" id="UP000440367"/>
    </source>
</evidence>
<protein>
    <submittedName>
        <fullName evidence="5">Uncharacterized protein</fullName>
    </submittedName>
</protein>
<dbReference type="Proteomes" id="UP000441208">
    <property type="component" value="Unassembled WGS sequence"/>
</dbReference>
<dbReference type="EMBL" id="QXFW01001644">
    <property type="protein sequence ID" value="KAE8987841.1"/>
    <property type="molecule type" value="Genomic_DNA"/>
</dbReference>
<dbReference type="Proteomes" id="UP000440367">
    <property type="component" value="Unassembled WGS sequence"/>
</dbReference>
<evidence type="ECO:0000313" key="2">
    <source>
        <dbReference type="EMBL" id="KAE8987841.1"/>
    </source>
</evidence>
<dbReference type="EMBL" id="QXFZ01001034">
    <property type="protein sequence ID" value="KAE9098526.1"/>
    <property type="molecule type" value="Genomic_DNA"/>
</dbReference>
<evidence type="ECO:0000313" key="15">
    <source>
        <dbReference type="Proteomes" id="UP000460718"/>
    </source>
</evidence>
<evidence type="ECO:0000313" key="5">
    <source>
        <dbReference type="EMBL" id="KAE9131472.1"/>
    </source>
</evidence>
<accession>A0A6A3T8Y9</accession>
<evidence type="ECO:0000313" key="6">
    <source>
        <dbReference type="EMBL" id="KAE9197710.1"/>
    </source>
</evidence>
<evidence type="ECO:0000313" key="3">
    <source>
        <dbReference type="EMBL" id="KAE9097483.1"/>
    </source>
</evidence>
<evidence type="ECO:0000313" key="16">
    <source>
        <dbReference type="Proteomes" id="UP000488956"/>
    </source>
</evidence>
<evidence type="ECO:0000313" key="11">
    <source>
        <dbReference type="Proteomes" id="UP000437068"/>
    </source>
</evidence>
<proteinExistence type="predicted"/>
<dbReference type="Proteomes" id="UP000460718">
    <property type="component" value="Unassembled WGS sequence"/>
</dbReference>
<comment type="caution">
    <text evidence="5">The sequence shown here is derived from an EMBL/GenBank/DDBJ whole genome shotgun (WGS) entry which is preliminary data.</text>
</comment>
<evidence type="ECO:0000313" key="14">
    <source>
        <dbReference type="Proteomes" id="UP000441208"/>
    </source>
</evidence>
<dbReference type="EMBL" id="QXGE01001039">
    <property type="protein sequence ID" value="KAE9298846.1"/>
    <property type="molecule type" value="Genomic_DNA"/>
</dbReference>
<dbReference type="Proteomes" id="UP000433483">
    <property type="component" value="Unassembled WGS sequence"/>
</dbReference>
<dbReference type="EMBL" id="QXGD01000881">
    <property type="protein sequence ID" value="KAE9221481.1"/>
    <property type="molecule type" value="Genomic_DNA"/>
</dbReference>
<dbReference type="OrthoDB" id="20582at2759"/>
<dbReference type="Proteomes" id="UP000440732">
    <property type="component" value="Unassembled WGS sequence"/>
</dbReference>
<dbReference type="Proteomes" id="UP000437068">
    <property type="component" value="Unassembled WGS sequence"/>
</dbReference>
<dbReference type="Proteomes" id="UP000429523">
    <property type="component" value="Unassembled WGS sequence"/>
</dbReference>
<evidence type="ECO:0000313" key="7">
    <source>
        <dbReference type="EMBL" id="KAE9221481.1"/>
    </source>
</evidence>
<dbReference type="EMBL" id="QXGF01002057">
    <property type="protein sequence ID" value="KAE8926354.1"/>
    <property type="molecule type" value="Genomic_DNA"/>
</dbReference>
<evidence type="ECO:0000313" key="4">
    <source>
        <dbReference type="EMBL" id="KAE9098526.1"/>
    </source>
</evidence>
<organism evidence="5 13">
    <name type="scientific">Phytophthora fragariae</name>
    <dbReference type="NCBI Taxonomy" id="53985"/>
    <lineage>
        <taxon>Eukaryota</taxon>
        <taxon>Sar</taxon>
        <taxon>Stramenopiles</taxon>
        <taxon>Oomycota</taxon>
        <taxon>Peronosporomycetes</taxon>
        <taxon>Peronosporales</taxon>
        <taxon>Peronosporaceae</taxon>
        <taxon>Phytophthora</taxon>
    </lineage>
</organism>
<evidence type="ECO:0000313" key="13">
    <source>
        <dbReference type="Proteomes" id="UP000440732"/>
    </source>
</evidence>
<evidence type="ECO:0000313" key="10">
    <source>
        <dbReference type="Proteomes" id="UP000433483"/>
    </source>
</evidence>
<evidence type="ECO:0000313" key="9">
    <source>
        <dbReference type="Proteomes" id="UP000429523"/>
    </source>
</evidence>
<dbReference type="EMBL" id="QXGB01001072">
    <property type="protein sequence ID" value="KAE9197710.1"/>
    <property type="molecule type" value="Genomic_DNA"/>
</dbReference>
<dbReference type="EMBL" id="QXFX01001066">
    <property type="protein sequence ID" value="KAE9097483.1"/>
    <property type="molecule type" value="Genomic_DNA"/>
</dbReference>